<comment type="caution">
    <text evidence="8">The sequence shown here is derived from an EMBL/GenBank/DDBJ whole genome shotgun (WGS) entry which is preliminary data.</text>
</comment>
<organism evidence="8 9">
    <name type="scientific">Halobellus salinus</name>
    <dbReference type="NCBI Taxonomy" id="931585"/>
    <lineage>
        <taxon>Archaea</taxon>
        <taxon>Methanobacteriati</taxon>
        <taxon>Methanobacteriota</taxon>
        <taxon>Stenosarchaea group</taxon>
        <taxon>Halobacteria</taxon>
        <taxon>Halobacteriales</taxon>
        <taxon>Haloferacaceae</taxon>
        <taxon>Halobellus</taxon>
    </lineage>
</organism>
<dbReference type="InterPro" id="IPR025110">
    <property type="entry name" value="AMP-bd_C"/>
</dbReference>
<keyword evidence="9" id="KW-1185">Reference proteome</keyword>
<keyword evidence="3" id="KW-0276">Fatty acid metabolism</keyword>
<dbReference type="PANTHER" id="PTHR43859:SF4">
    <property type="entry name" value="BUTANOATE--COA LIGASE AAE1-RELATED"/>
    <property type="match status" value="1"/>
</dbReference>
<proteinExistence type="inferred from homology"/>
<sequence>MTTLDFLDRGVDVYGNEVGVIAHDGTEYTYAEFGQRVDRAAAALSDLGIEQGDRVALLSPNTHWFLETLFAINVLGAVSVPLNYRLIAADYEYILGDCGARAVVADHEYAETVEEIRDAVPVETFVANSADRVDGEWRDYESLLEDADPAAVERPGISEDDPATINYTSGTTGDPKGVVRTHRTEHWHALISTHHTEVTDDDAYLWTLPMFHVNGWGYPYIVTGVGGTHVCQRHFDAGGAFERIQDHNVTYLCGAPTVLDRMLNHYETHDVAATGDKPVRIATAASPPPEATIRTVEDELGWNILHVYGLTETGPLITTSNSPRRIASEGRFTIKTRQGHAMVGTELRVVDEDGEDVPADDETMGEIVVRGNQVMDRYWNKPEQTREAFSGRAEGWFHTGDFATVDDRRMISIKDRKKDVIISGGENISSVEVEDALYNHPDIERVAVIGVPHEKWGETPKALVVPAAGADLTEDAVVAFARDTLAHFKCPTVVEFVDDLPETSTGKIRKVELRESHAASAE</sequence>
<dbReference type="PROSITE" id="PS00455">
    <property type="entry name" value="AMP_BINDING"/>
    <property type="match status" value="1"/>
</dbReference>
<dbReference type="EMBL" id="BMOC01000012">
    <property type="protein sequence ID" value="GGJ09940.1"/>
    <property type="molecule type" value="Genomic_DNA"/>
</dbReference>
<evidence type="ECO:0000256" key="2">
    <source>
        <dbReference type="ARBA" id="ARBA00022598"/>
    </source>
</evidence>
<reference evidence="8" key="1">
    <citation type="journal article" date="2014" name="Int. J. Syst. Evol. Microbiol.">
        <title>Complete genome sequence of Corynebacterium casei LMG S-19264T (=DSM 44701T), isolated from a smear-ripened cheese.</title>
        <authorList>
            <consortium name="US DOE Joint Genome Institute (JGI-PGF)"/>
            <person name="Walter F."/>
            <person name="Albersmeier A."/>
            <person name="Kalinowski J."/>
            <person name="Ruckert C."/>
        </authorList>
    </citation>
    <scope>NUCLEOTIDE SEQUENCE</scope>
    <source>
        <strain evidence="8">JCM 14359</strain>
    </source>
</reference>
<reference evidence="8" key="2">
    <citation type="submission" date="2020-09" db="EMBL/GenBank/DDBJ databases">
        <authorList>
            <person name="Sun Q."/>
            <person name="Ohkuma M."/>
        </authorList>
    </citation>
    <scope>NUCLEOTIDE SEQUENCE</scope>
    <source>
        <strain evidence="8">JCM 14359</strain>
    </source>
</reference>
<comment type="similarity">
    <text evidence="1">Belongs to the ATP-dependent AMP-binding enzyme family.</text>
</comment>
<dbReference type="Gene3D" id="3.40.50.12780">
    <property type="entry name" value="N-terminal domain of ligase-like"/>
    <property type="match status" value="1"/>
</dbReference>
<evidence type="ECO:0000256" key="3">
    <source>
        <dbReference type="ARBA" id="ARBA00022832"/>
    </source>
</evidence>
<dbReference type="FunFam" id="3.30.300.30:FF:000008">
    <property type="entry name" value="2,3-dihydroxybenzoate-AMP ligase"/>
    <property type="match status" value="1"/>
</dbReference>
<dbReference type="InterPro" id="IPR020845">
    <property type="entry name" value="AMP-binding_CS"/>
</dbReference>
<dbReference type="GO" id="GO:0006631">
    <property type="term" value="P:fatty acid metabolic process"/>
    <property type="evidence" value="ECO:0007669"/>
    <property type="project" value="UniProtKB-KW"/>
</dbReference>
<dbReference type="InterPro" id="IPR042099">
    <property type="entry name" value="ANL_N_sf"/>
</dbReference>
<evidence type="ECO:0000256" key="1">
    <source>
        <dbReference type="ARBA" id="ARBA00006432"/>
    </source>
</evidence>
<feature type="domain" description="AMP-dependent synthetase/ligase" evidence="6">
    <location>
        <begin position="12"/>
        <end position="379"/>
    </location>
</feature>
<keyword evidence="4" id="KW-0443">Lipid metabolism</keyword>
<name>A0A830EBV6_9EURY</name>
<dbReference type="GO" id="GO:0016874">
    <property type="term" value="F:ligase activity"/>
    <property type="evidence" value="ECO:0007669"/>
    <property type="project" value="UniProtKB-KW"/>
</dbReference>
<evidence type="ECO:0000313" key="8">
    <source>
        <dbReference type="EMBL" id="GGJ09940.1"/>
    </source>
</evidence>
<dbReference type="AlphaFoldDB" id="A0A830EBV6"/>
<evidence type="ECO:0000259" key="7">
    <source>
        <dbReference type="Pfam" id="PF13193"/>
    </source>
</evidence>
<accession>A0A830EBV6</accession>
<evidence type="ECO:0000256" key="5">
    <source>
        <dbReference type="SAM" id="MobiDB-lite"/>
    </source>
</evidence>
<feature type="region of interest" description="Disordered" evidence="5">
    <location>
        <begin position="153"/>
        <end position="177"/>
    </location>
</feature>
<dbReference type="SUPFAM" id="SSF56801">
    <property type="entry name" value="Acetyl-CoA synthetase-like"/>
    <property type="match status" value="1"/>
</dbReference>
<dbReference type="NCBIfam" id="NF004837">
    <property type="entry name" value="PRK06187.1"/>
    <property type="match status" value="1"/>
</dbReference>
<evidence type="ECO:0000256" key="4">
    <source>
        <dbReference type="ARBA" id="ARBA00023098"/>
    </source>
</evidence>
<dbReference type="Proteomes" id="UP000653099">
    <property type="component" value="Unassembled WGS sequence"/>
</dbReference>
<evidence type="ECO:0000313" key="9">
    <source>
        <dbReference type="Proteomes" id="UP000653099"/>
    </source>
</evidence>
<evidence type="ECO:0000259" key="6">
    <source>
        <dbReference type="Pfam" id="PF00501"/>
    </source>
</evidence>
<dbReference type="Pfam" id="PF13193">
    <property type="entry name" value="AMP-binding_C"/>
    <property type="match status" value="1"/>
</dbReference>
<dbReference type="InterPro" id="IPR000873">
    <property type="entry name" value="AMP-dep_synth/lig_dom"/>
</dbReference>
<protein>
    <submittedName>
        <fullName evidence="8">Acyl-CoA synthetase</fullName>
    </submittedName>
</protein>
<gene>
    <name evidence="8" type="ORF">GCM10008995_19860</name>
</gene>
<dbReference type="Pfam" id="PF00501">
    <property type="entry name" value="AMP-binding"/>
    <property type="match status" value="1"/>
</dbReference>
<feature type="domain" description="AMP-binding enzyme C-terminal" evidence="7">
    <location>
        <begin position="432"/>
        <end position="507"/>
    </location>
</feature>
<keyword evidence="2" id="KW-0436">Ligase</keyword>
<dbReference type="Gene3D" id="3.30.300.30">
    <property type="match status" value="1"/>
</dbReference>
<dbReference type="PANTHER" id="PTHR43859">
    <property type="entry name" value="ACYL-ACTIVATING ENZYME"/>
    <property type="match status" value="1"/>
</dbReference>
<dbReference type="InterPro" id="IPR045851">
    <property type="entry name" value="AMP-bd_C_sf"/>
</dbReference>